<evidence type="ECO:0000313" key="1">
    <source>
        <dbReference type="EMBL" id="CAB4268494.1"/>
    </source>
</evidence>
<dbReference type="EMBL" id="CAEKKB010000002">
    <property type="protein sequence ID" value="CAB4298961.1"/>
    <property type="molecule type" value="Genomic_DNA"/>
</dbReference>
<dbReference type="OrthoDB" id="10491276at2759"/>
<name>A0A6J5WF03_PRUAR</name>
<dbReference type="EMBL" id="CAEKDK010000002">
    <property type="protein sequence ID" value="CAB4268494.1"/>
    <property type="molecule type" value="Genomic_DNA"/>
</dbReference>
<reference evidence="4" key="1">
    <citation type="journal article" date="2020" name="Genome Biol.">
        <title>Gamete binning: chromosome-level and haplotype-resolved genome assembly enabled by high-throughput single-cell sequencing of gamete genomes.</title>
        <authorList>
            <person name="Campoy J.A."/>
            <person name="Sun H."/>
            <person name="Goel M."/>
            <person name="Jiao W.-B."/>
            <person name="Folz-Donahue K."/>
            <person name="Wang N."/>
            <person name="Rubio M."/>
            <person name="Liu C."/>
            <person name="Kukat C."/>
            <person name="Ruiz D."/>
            <person name="Huettel B."/>
            <person name="Schneeberger K."/>
        </authorList>
    </citation>
    <scope>NUCLEOTIDE SEQUENCE [LARGE SCALE GENOMIC DNA]</scope>
    <source>
        <strain evidence="4">cv. Rojo Pasion</strain>
    </source>
</reference>
<evidence type="ECO:0000313" key="3">
    <source>
        <dbReference type="Proteomes" id="UP000507222"/>
    </source>
</evidence>
<organism evidence="2 4">
    <name type="scientific">Prunus armeniaca</name>
    <name type="common">Apricot</name>
    <name type="synonym">Armeniaca vulgaris</name>
    <dbReference type="NCBI Taxonomy" id="36596"/>
    <lineage>
        <taxon>Eukaryota</taxon>
        <taxon>Viridiplantae</taxon>
        <taxon>Streptophyta</taxon>
        <taxon>Embryophyta</taxon>
        <taxon>Tracheophyta</taxon>
        <taxon>Spermatophyta</taxon>
        <taxon>Magnoliopsida</taxon>
        <taxon>eudicotyledons</taxon>
        <taxon>Gunneridae</taxon>
        <taxon>Pentapetalae</taxon>
        <taxon>rosids</taxon>
        <taxon>fabids</taxon>
        <taxon>Rosales</taxon>
        <taxon>Rosaceae</taxon>
        <taxon>Amygdaloideae</taxon>
        <taxon>Amygdaleae</taxon>
        <taxon>Prunus</taxon>
    </lineage>
</organism>
<proteinExistence type="predicted"/>
<protein>
    <submittedName>
        <fullName evidence="2">Uncharacterized protein</fullName>
    </submittedName>
</protein>
<dbReference type="Proteomes" id="UP000507222">
    <property type="component" value="Unassembled WGS sequence"/>
</dbReference>
<evidence type="ECO:0000313" key="2">
    <source>
        <dbReference type="EMBL" id="CAB4298961.1"/>
    </source>
</evidence>
<dbReference type="Proteomes" id="UP000507245">
    <property type="component" value="Unassembled WGS sequence"/>
</dbReference>
<evidence type="ECO:0000313" key="4">
    <source>
        <dbReference type="Proteomes" id="UP000507245"/>
    </source>
</evidence>
<sequence>MKSHLAPACKHLEQWLSRTLKHICIIRDILPAARDPEEILEDHCDRKEEFVDLAEATEKVLDQLQVLEKEEEGLRADISADLWLQAELEVKLKDIRT</sequence>
<gene>
    <name evidence="1" type="ORF">CURHAP_LOCUS12114</name>
    <name evidence="2" type="ORF">ORAREDHAP_LOCUS11937</name>
</gene>
<accession>A0A6J5WF03</accession>
<keyword evidence="4" id="KW-1185">Reference proteome</keyword>
<reference evidence="2 3" key="2">
    <citation type="submission" date="2020-05" db="EMBL/GenBank/DDBJ databases">
        <authorList>
            <person name="Campoy J."/>
            <person name="Schneeberger K."/>
            <person name="Spophaly S."/>
        </authorList>
    </citation>
    <scope>NUCLEOTIDE SEQUENCE [LARGE SCALE GENOMIC DNA]</scope>
    <source>
        <strain evidence="2">PruArmRojPasFocal</strain>
    </source>
</reference>
<dbReference type="AlphaFoldDB" id="A0A6J5WF03"/>